<dbReference type="STRING" id="1805238.AUJ23_02925"/>
<comment type="caution">
    <text evidence="6">The sequence shown here is derived from an EMBL/GenBank/DDBJ whole genome shotgun (WGS) entry which is preliminary data.</text>
</comment>
<dbReference type="GO" id="GO:0030026">
    <property type="term" value="P:intracellular manganese ion homeostasis"/>
    <property type="evidence" value="ECO:0007669"/>
    <property type="project" value="InterPro"/>
</dbReference>
<dbReference type="GO" id="GO:0005384">
    <property type="term" value="F:manganese ion transmembrane transporter activity"/>
    <property type="evidence" value="ECO:0007669"/>
    <property type="project" value="InterPro"/>
</dbReference>
<keyword evidence="3 5" id="KW-1133">Transmembrane helix</keyword>
<evidence type="ECO:0008006" key="8">
    <source>
        <dbReference type="Google" id="ProtNLM"/>
    </source>
</evidence>
<evidence type="ECO:0000313" key="6">
    <source>
        <dbReference type="EMBL" id="OIO18809.1"/>
    </source>
</evidence>
<feature type="transmembrane region" description="Helical" evidence="5">
    <location>
        <begin position="216"/>
        <end position="238"/>
    </location>
</feature>
<name>A0A1J4U659_9BACT</name>
<evidence type="ECO:0000256" key="4">
    <source>
        <dbReference type="ARBA" id="ARBA00023136"/>
    </source>
</evidence>
<dbReference type="AlphaFoldDB" id="A0A1J4U659"/>
<proteinExistence type="predicted"/>
<reference evidence="6 7" key="1">
    <citation type="journal article" date="2016" name="Environ. Microbiol.">
        <title>Genomic resolution of a cold subsurface aquifer community provides metabolic insights for novel microbes adapted to high CO concentrations.</title>
        <authorList>
            <person name="Probst A.J."/>
            <person name="Castelle C.J."/>
            <person name="Singh A."/>
            <person name="Brown C.T."/>
            <person name="Anantharaman K."/>
            <person name="Sharon I."/>
            <person name="Hug L.A."/>
            <person name="Burstein D."/>
            <person name="Emerson J.B."/>
            <person name="Thomas B.C."/>
            <person name="Banfield J.F."/>
        </authorList>
    </citation>
    <scope>NUCLEOTIDE SEQUENCE [LARGE SCALE GENOMIC DNA]</scope>
    <source>
        <strain evidence="6">CG1_02_32_51</strain>
    </source>
</reference>
<dbReference type="PANTHER" id="PTHR31851">
    <property type="entry name" value="FE(2+)/MN(2+) TRANSPORTER PCL1"/>
    <property type="match status" value="1"/>
</dbReference>
<evidence type="ECO:0000256" key="2">
    <source>
        <dbReference type="ARBA" id="ARBA00022692"/>
    </source>
</evidence>
<dbReference type="GO" id="GO:0012505">
    <property type="term" value="C:endomembrane system"/>
    <property type="evidence" value="ECO:0007669"/>
    <property type="project" value="UniProtKB-SubCell"/>
</dbReference>
<feature type="transmembrane region" description="Helical" evidence="5">
    <location>
        <begin position="153"/>
        <end position="176"/>
    </location>
</feature>
<feature type="transmembrane region" description="Helical" evidence="5">
    <location>
        <begin position="182"/>
        <end position="204"/>
    </location>
</feature>
<dbReference type="EMBL" id="MNVC01000033">
    <property type="protein sequence ID" value="OIO18809.1"/>
    <property type="molecule type" value="Genomic_DNA"/>
</dbReference>
<gene>
    <name evidence="6" type="ORF">AUJ23_02925</name>
</gene>
<evidence type="ECO:0000256" key="1">
    <source>
        <dbReference type="ARBA" id="ARBA00004127"/>
    </source>
</evidence>
<dbReference type="InterPro" id="IPR008217">
    <property type="entry name" value="Ccc1_fam"/>
</dbReference>
<sequence>MVVPHNPEYIHHSQSKISSSLLREIVFGLEDGMVSTLGAITGIATATNSQFTTLLSGFVVVSVESISMAVGSYLSTKSEKDTDERKLHEEREELKEFPEDERKELFDMYLRDGWPKKIAMDMAIVAQKDKKLFLLEMAYRELEIIPNNIEKPLLQGGVMFVAYIIGGSIPILPYLFLPIDQAVKLSVLFTLLGLFVLGSLTTRFTKRKWWKAGFEMLILASLAASVGYFVGQIAGVFLK</sequence>
<comment type="subcellular location">
    <subcellularLocation>
        <location evidence="1">Endomembrane system</location>
        <topology evidence="1">Multi-pass membrane protein</topology>
    </subcellularLocation>
</comment>
<organism evidence="6 7">
    <name type="scientific">Candidatus Magasanikbacteria bacterium CG1_02_32_51</name>
    <dbReference type="NCBI Taxonomy" id="1805238"/>
    <lineage>
        <taxon>Bacteria</taxon>
        <taxon>Candidatus Magasanikiibacteriota</taxon>
    </lineage>
</organism>
<evidence type="ECO:0000313" key="7">
    <source>
        <dbReference type="Proteomes" id="UP000181941"/>
    </source>
</evidence>
<accession>A0A1J4U659</accession>
<dbReference type="Proteomes" id="UP000181941">
    <property type="component" value="Unassembled WGS sequence"/>
</dbReference>
<keyword evidence="4 5" id="KW-0472">Membrane</keyword>
<dbReference type="Pfam" id="PF01988">
    <property type="entry name" value="VIT1"/>
    <property type="match status" value="1"/>
</dbReference>
<protein>
    <recommendedName>
        <fullName evidence="8">Iron transporter</fullName>
    </recommendedName>
</protein>
<evidence type="ECO:0000256" key="5">
    <source>
        <dbReference type="SAM" id="Phobius"/>
    </source>
</evidence>
<keyword evidence="2 5" id="KW-0812">Transmembrane</keyword>
<evidence type="ECO:0000256" key="3">
    <source>
        <dbReference type="ARBA" id="ARBA00022989"/>
    </source>
</evidence>